<gene>
    <name evidence="1" type="ORF">NBR_LOCUS21017</name>
</gene>
<dbReference type="STRING" id="27835.A0A0N4YUU4"/>
<protein>
    <submittedName>
        <fullName evidence="3">BBS2_C domain-containing protein</fullName>
    </submittedName>
</protein>
<dbReference type="OMA" id="DVRISFM"/>
<dbReference type="EMBL" id="UYSL01025796">
    <property type="protein sequence ID" value="VDL84755.1"/>
    <property type="molecule type" value="Genomic_DNA"/>
</dbReference>
<reference evidence="3" key="1">
    <citation type="submission" date="2017-02" db="UniProtKB">
        <authorList>
            <consortium name="WormBaseParasite"/>
        </authorList>
    </citation>
    <scope>IDENTIFICATION</scope>
</reference>
<dbReference type="Proteomes" id="UP000271162">
    <property type="component" value="Unassembled WGS sequence"/>
</dbReference>
<keyword evidence="2" id="KW-1185">Reference proteome</keyword>
<dbReference type="WBParaSite" id="NBR_0002101601-mRNA-1">
    <property type="protein sequence ID" value="NBR_0002101601-mRNA-1"/>
    <property type="gene ID" value="NBR_0002101601"/>
</dbReference>
<proteinExistence type="predicted"/>
<dbReference type="AlphaFoldDB" id="A0A0N4YUU4"/>
<organism evidence="3">
    <name type="scientific">Nippostrongylus brasiliensis</name>
    <name type="common">Rat hookworm</name>
    <dbReference type="NCBI Taxonomy" id="27835"/>
    <lineage>
        <taxon>Eukaryota</taxon>
        <taxon>Metazoa</taxon>
        <taxon>Ecdysozoa</taxon>
        <taxon>Nematoda</taxon>
        <taxon>Chromadorea</taxon>
        <taxon>Rhabditida</taxon>
        <taxon>Rhabditina</taxon>
        <taxon>Rhabditomorpha</taxon>
        <taxon>Strongyloidea</taxon>
        <taxon>Heligmosomidae</taxon>
        <taxon>Nippostrongylus</taxon>
    </lineage>
</organism>
<evidence type="ECO:0000313" key="3">
    <source>
        <dbReference type="WBParaSite" id="NBR_0002101601-mRNA-1"/>
    </source>
</evidence>
<sequence>MRISLGELRKSLQGKQYLISSFSYKNLVIFCDGYLTFVYGFVNNNGLAEYSRSVKVILSPRIPDHVEISSMSAILDGSLVVLSSADSLFIVRVSADLIYHAENICDVPRMTIDYVSFMCASDRTCEGYGSNSYGFFKSIESPIVQSQVFKLFRQKIVLQSTERDLARVPAEERSIVSEKALNAILARKETLRPIGPASSRQQLFKNLTEFFVSAQKNQVVLCAALEMSKDRIEVLMKLATQLSEKQNALNQRLLQ</sequence>
<evidence type="ECO:0000313" key="1">
    <source>
        <dbReference type="EMBL" id="VDL84755.1"/>
    </source>
</evidence>
<evidence type="ECO:0000313" key="2">
    <source>
        <dbReference type="Proteomes" id="UP000271162"/>
    </source>
</evidence>
<accession>A0A0N4YUU4</accession>
<name>A0A0N4YUU4_NIPBR</name>
<reference evidence="1 2" key="2">
    <citation type="submission" date="2018-11" db="EMBL/GenBank/DDBJ databases">
        <authorList>
            <consortium name="Pathogen Informatics"/>
        </authorList>
    </citation>
    <scope>NUCLEOTIDE SEQUENCE [LARGE SCALE GENOMIC DNA]</scope>
</reference>